<evidence type="ECO:0000313" key="5">
    <source>
        <dbReference type="EMBL" id="MBK1837952.1"/>
    </source>
</evidence>
<evidence type="ECO:0000313" key="6">
    <source>
        <dbReference type="Proteomes" id="UP000652760"/>
    </source>
</evidence>
<evidence type="ECO:0000259" key="4">
    <source>
        <dbReference type="PROSITE" id="PS50110"/>
    </source>
</evidence>
<name>A0ABS1F3G2_9PROT</name>
<accession>A0ABS1F3G2</accession>
<dbReference type="SUPFAM" id="SSF52172">
    <property type="entry name" value="CheY-like"/>
    <property type="match status" value="1"/>
</dbReference>
<comment type="caution">
    <text evidence="5">The sequence shown here is derived from an EMBL/GenBank/DDBJ whole genome shotgun (WGS) entry which is preliminary data.</text>
</comment>
<dbReference type="PANTHER" id="PTHR45339:SF1">
    <property type="entry name" value="HYBRID SIGNAL TRANSDUCTION HISTIDINE KINASE J"/>
    <property type="match status" value="1"/>
</dbReference>
<feature type="modified residue" description="4-aspartylphosphate" evidence="3">
    <location>
        <position position="67"/>
    </location>
</feature>
<dbReference type="Pfam" id="PF00072">
    <property type="entry name" value="Response_reg"/>
    <property type="match status" value="1"/>
</dbReference>
<dbReference type="SMART" id="SM00448">
    <property type="entry name" value="REC"/>
    <property type="match status" value="1"/>
</dbReference>
<dbReference type="CDD" id="cd17548">
    <property type="entry name" value="REC_DivK-like"/>
    <property type="match status" value="1"/>
</dbReference>
<evidence type="ECO:0000256" key="2">
    <source>
        <dbReference type="ARBA" id="ARBA00023012"/>
    </source>
</evidence>
<proteinExistence type="predicted"/>
<dbReference type="InterPro" id="IPR011006">
    <property type="entry name" value="CheY-like_superfamily"/>
</dbReference>
<feature type="domain" description="Response regulatory" evidence="4">
    <location>
        <begin position="18"/>
        <end position="134"/>
    </location>
</feature>
<dbReference type="RefSeq" id="WP_200192980.1">
    <property type="nucleotide sequence ID" value="NZ_JAENHM010000030.1"/>
</dbReference>
<reference evidence="6" key="1">
    <citation type="submission" date="2021-01" db="EMBL/GenBank/DDBJ databases">
        <title>Genome public.</title>
        <authorList>
            <person name="Liu C."/>
            <person name="Sun Q."/>
        </authorList>
    </citation>
    <scope>NUCLEOTIDE SEQUENCE [LARGE SCALE GENOMIC DNA]</scope>
    <source>
        <strain evidence="6">YIM B02556</strain>
    </source>
</reference>
<keyword evidence="6" id="KW-1185">Reference proteome</keyword>
<dbReference type="InterPro" id="IPR001789">
    <property type="entry name" value="Sig_transdc_resp-reg_receiver"/>
</dbReference>
<dbReference type="PROSITE" id="PS50110">
    <property type="entry name" value="RESPONSE_REGULATORY"/>
    <property type="match status" value="1"/>
</dbReference>
<dbReference type="Gene3D" id="3.40.50.2300">
    <property type="match status" value="1"/>
</dbReference>
<dbReference type="EMBL" id="JAENHM010000030">
    <property type="protein sequence ID" value="MBK1837952.1"/>
    <property type="molecule type" value="Genomic_DNA"/>
</dbReference>
<gene>
    <name evidence="5" type="ORF">JHL17_11065</name>
</gene>
<dbReference type="PANTHER" id="PTHR45339">
    <property type="entry name" value="HYBRID SIGNAL TRANSDUCTION HISTIDINE KINASE J"/>
    <property type="match status" value="1"/>
</dbReference>
<organism evidence="5 6">
    <name type="scientific">Azospirillum endophyticum</name>
    <dbReference type="NCBI Taxonomy" id="2800326"/>
    <lineage>
        <taxon>Bacteria</taxon>
        <taxon>Pseudomonadati</taxon>
        <taxon>Pseudomonadota</taxon>
        <taxon>Alphaproteobacteria</taxon>
        <taxon>Rhodospirillales</taxon>
        <taxon>Azospirillaceae</taxon>
        <taxon>Azospirillum</taxon>
    </lineage>
</organism>
<sequence>MSAEPCGPLATDGKPTKTVLIVEDNELNMKLFHDLLEAHGYGTLQTREGMEAMRLARQHRPDLILMDIQLPEVSGLEVTRWIKDDPELRSIPVVAVTAFAMKGDEEKIRQGGCEDYVSKPISVVRFLETVKKFLG</sequence>
<keyword evidence="1 3" id="KW-0597">Phosphoprotein</keyword>
<dbReference type="Proteomes" id="UP000652760">
    <property type="component" value="Unassembled WGS sequence"/>
</dbReference>
<keyword evidence="2" id="KW-0902">Two-component regulatory system</keyword>
<evidence type="ECO:0000256" key="3">
    <source>
        <dbReference type="PROSITE-ProRule" id="PRU00169"/>
    </source>
</evidence>
<evidence type="ECO:0000256" key="1">
    <source>
        <dbReference type="ARBA" id="ARBA00022553"/>
    </source>
</evidence>
<protein>
    <submittedName>
        <fullName evidence="5">Response regulator</fullName>
    </submittedName>
</protein>